<dbReference type="EC" id="6.3.5.-" evidence="2"/>
<dbReference type="InterPro" id="IPR023631">
    <property type="entry name" value="Amidase_dom"/>
</dbReference>
<dbReference type="PANTHER" id="PTHR46310:SF7">
    <property type="entry name" value="AMIDASE 1"/>
    <property type="match status" value="1"/>
</dbReference>
<evidence type="ECO:0000259" key="1">
    <source>
        <dbReference type="Pfam" id="PF01425"/>
    </source>
</evidence>
<gene>
    <name evidence="2" type="primary">gatA</name>
    <name evidence="2" type="ORF">VPAL9027_01826</name>
</gene>
<keyword evidence="3" id="KW-1185">Reference proteome</keyword>
<accession>A0A1R4B4K4</accession>
<keyword evidence="2" id="KW-0808">Transferase</keyword>
<dbReference type="SUPFAM" id="SSF75304">
    <property type="entry name" value="Amidase signature (AS) enzymes"/>
    <property type="match status" value="1"/>
</dbReference>
<dbReference type="RefSeq" id="WP_077314262.1">
    <property type="nucleotide sequence ID" value="NZ_AP024888.1"/>
</dbReference>
<proteinExistence type="predicted"/>
<keyword evidence="2" id="KW-0436">Ligase</keyword>
<feature type="domain" description="Amidase" evidence="1">
    <location>
        <begin position="19"/>
        <end position="190"/>
    </location>
</feature>
<dbReference type="Pfam" id="PF01425">
    <property type="entry name" value="Amidase"/>
    <property type="match status" value="1"/>
</dbReference>
<dbReference type="PANTHER" id="PTHR46310">
    <property type="entry name" value="AMIDASE 1"/>
    <property type="match status" value="1"/>
</dbReference>
<evidence type="ECO:0000313" key="2">
    <source>
        <dbReference type="EMBL" id="SJL83847.1"/>
    </source>
</evidence>
<dbReference type="Proteomes" id="UP000189475">
    <property type="component" value="Unassembled WGS sequence"/>
</dbReference>
<dbReference type="OrthoDB" id="8872210at2"/>
<dbReference type="EMBL" id="FUFT01000005">
    <property type="protein sequence ID" value="SJL83847.1"/>
    <property type="molecule type" value="Genomic_DNA"/>
</dbReference>
<dbReference type="InterPro" id="IPR036928">
    <property type="entry name" value="AS_sf"/>
</dbReference>
<evidence type="ECO:0000313" key="3">
    <source>
        <dbReference type="Proteomes" id="UP000189475"/>
    </source>
</evidence>
<dbReference type="STRING" id="1918946.VPAL9027_01826"/>
<dbReference type="GO" id="GO:0016740">
    <property type="term" value="F:transferase activity"/>
    <property type="evidence" value="ECO:0007669"/>
    <property type="project" value="UniProtKB-KW"/>
</dbReference>
<dbReference type="AlphaFoldDB" id="A0A1R4B4K4"/>
<dbReference type="PROSITE" id="PS00571">
    <property type="entry name" value="AMIDASES"/>
    <property type="match status" value="1"/>
</dbReference>
<dbReference type="InterPro" id="IPR020556">
    <property type="entry name" value="Amidase_CS"/>
</dbReference>
<sequence>MSMDTRIFCQQGPMHLAPTQTGCLSGYRFVFKDLFDVAGYVTGAGNPQWLATHEPANETSPLITSLLACGAECVGRVQTDELAYSLNGQNIHYGTPINPAALECIPGGSSSGSAVSVASDLADFAIGTDTGGSVRVPASYTNIYGLRPTHGVLSLNAAFELAGRFDTAGLLAKRLNVLHSVFDALYPSDEPVNQIDSLYLDDAFLTLLGIERLERLEKWCQASKIPLKRGAICQHSEWTPSILSEIFRTIQGYDIIQNHGEWLSHHGHSLDPAIATRVQWARQISEKDYGIALEQRTTFSQWLHREICQTQSLWVLPTTPSGPPALDMQEPALAEYRSHLMGLTAYAGLASLPQLHLPMEHLPQGPCGVSLLGAPYQDAELLTLATRLTDQDCCDEPRIESNINTGDADDD</sequence>
<name>A0A1R4B4K4_9VIBR</name>
<reference evidence="2 3" key="1">
    <citation type="submission" date="2017-02" db="EMBL/GenBank/DDBJ databases">
        <authorList>
            <person name="Peterson S.W."/>
        </authorList>
    </citation>
    <scope>NUCLEOTIDE SEQUENCE [LARGE SCALE GENOMIC DNA]</scope>
    <source>
        <strain evidence="2 3">CECT 9027</strain>
    </source>
</reference>
<organism evidence="2 3">
    <name type="scientific">Vibrio palustris</name>
    <dbReference type="NCBI Taxonomy" id="1918946"/>
    <lineage>
        <taxon>Bacteria</taxon>
        <taxon>Pseudomonadati</taxon>
        <taxon>Pseudomonadota</taxon>
        <taxon>Gammaproteobacteria</taxon>
        <taxon>Vibrionales</taxon>
        <taxon>Vibrionaceae</taxon>
        <taxon>Vibrio</taxon>
    </lineage>
</organism>
<dbReference type="Gene3D" id="3.90.1300.10">
    <property type="entry name" value="Amidase signature (AS) domain"/>
    <property type="match status" value="1"/>
</dbReference>
<protein>
    <submittedName>
        <fullName evidence="2">Glutamyl-tRNA(Gln) amidotransferase subunit A</fullName>
        <ecNumber evidence="2">6.3.5.-</ecNumber>
    </submittedName>
</protein>
<dbReference type="GO" id="GO:0016874">
    <property type="term" value="F:ligase activity"/>
    <property type="evidence" value="ECO:0007669"/>
    <property type="project" value="UniProtKB-KW"/>
</dbReference>